<name>A0A7U6GFW1_CALEA</name>
<keyword evidence="1" id="KW-0812">Transmembrane</keyword>
<feature type="transmembrane region" description="Helical" evidence="1">
    <location>
        <begin position="291"/>
        <end position="314"/>
    </location>
</feature>
<organism evidence="3 4">
    <name type="scientific">Caldisericum exile (strain DSM 21853 / NBRC 104410 / AZM16c01)</name>
    <dbReference type="NCBI Taxonomy" id="511051"/>
    <lineage>
        <taxon>Bacteria</taxon>
        <taxon>Pseudomonadati</taxon>
        <taxon>Caldisericota/Cryosericota group</taxon>
        <taxon>Caldisericota</taxon>
        <taxon>Caldisericia</taxon>
        <taxon>Caldisericales</taxon>
        <taxon>Caldisericaceae</taxon>
        <taxon>Caldisericum</taxon>
    </lineage>
</organism>
<feature type="transmembrane region" description="Helical" evidence="1">
    <location>
        <begin position="99"/>
        <end position="123"/>
    </location>
</feature>
<protein>
    <submittedName>
        <fullName evidence="3">Glycosyltransferase</fullName>
    </submittedName>
</protein>
<dbReference type="RefSeq" id="WP_014454053.1">
    <property type="nucleotide sequence ID" value="NC_017096.1"/>
</dbReference>
<keyword evidence="4" id="KW-1185">Reference proteome</keyword>
<feature type="transmembrane region" description="Helical" evidence="1">
    <location>
        <begin position="366"/>
        <end position="384"/>
    </location>
</feature>
<accession>A0A7U6GFW1</accession>
<feature type="domain" description="Glycosyltransferase RgtA/B/C/D-like" evidence="2">
    <location>
        <begin position="111"/>
        <end position="268"/>
    </location>
</feature>
<evidence type="ECO:0000313" key="3">
    <source>
        <dbReference type="EMBL" id="BAL81658.1"/>
    </source>
</evidence>
<feature type="transmembrane region" description="Helical" evidence="1">
    <location>
        <begin position="162"/>
        <end position="181"/>
    </location>
</feature>
<dbReference type="AlphaFoldDB" id="A0A7U6GFW1"/>
<dbReference type="InterPro" id="IPR038731">
    <property type="entry name" value="RgtA/B/C-like"/>
</dbReference>
<feature type="transmembrane region" description="Helical" evidence="1">
    <location>
        <begin position="130"/>
        <end position="150"/>
    </location>
</feature>
<dbReference type="KEGG" id="cex:CSE_15320"/>
<feature type="transmembrane region" description="Helical" evidence="1">
    <location>
        <begin position="12"/>
        <end position="29"/>
    </location>
</feature>
<evidence type="ECO:0000259" key="2">
    <source>
        <dbReference type="Pfam" id="PF13231"/>
    </source>
</evidence>
<dbReference type="Proteomes" id="UP000004793">
    <property type="component" value="Chromosome"/>
</dbReference>
<feature type="transmembrane region" description="Helical" evidence="1">
    <location>
        <begin position="396"/>
        <end position="417"/>
    </location>
</feature>
<dbReference type="OrthoDB" id="5787206at2"/>
<proteinExistence type="predicted"/>
<feature type="transmembrane region" description="Helical" evidence="1">
    <location>
        <begin position="253"/>
        <end position="271"/>
    </location>
</feature>
<gene>
    <name evidence="3" type="ordered locus">CSE_15320</name>
</gene>
<dbReference type="Pfam" id="PF13231">
    <property type="entry name" value="PMT_2"/>
    <property type="match status" value="1"/>
</dbReference>
<evidence type="ECO:0000256" key="1">
    <source>
        <dbReference type="SAM" id="Phobius"/>
    </source>
</evidence>
<sequence>MKENSLLIKRVYRVLILFFVFIFVLAIRIPVVQNILLTFAGFLMIQWLVPMEMKNALFLAYVIRILFLLFNTYAFHLPLLNTGDATMYDSIGLQWSQNGVEWVLAHFTSGAFMYSWFIAIVYYTFGYNPFIVQFINVMFGTFTIFYVYLITEDIFSEEEALITSYISSIFPSFVYFSLAILREAPIVFFFTGGVHYFIKWLKNGSLISLVVSEGMFVLSVGFHTGALVSLFVVFLINLFLLLEWLIRKKKTYIFQKSAGIFVSLFFIWFEFETRFGFEKLSPLQFPTPPTTISNFLGKLIILIKSFLQSLINYINKMQIGYSYGRAVYLPNFVVKSFPDLVLQIPVRLFYFLFSLFLWMIKEPIDLLGFFDAIFYIIIVVLILLNIKKLVRKKETLFILILLFAEFTVFGLITSNYGSALRHRAKFVGLLIILASPTVKNFLERFNTNVLWRRNEGT</sequence>
<reference evidence="3 4" key="1">
    <citation type="submission" date="2011-01" db="EMBL/GenBank/DDBJ databases">
        <title>Whole genome sequence of Caldisericum exile AZM16c01.</title>
        <authorList>
            <person name="Narita-Yamada S."/>
            <person name="Kawakoshi A."/>
            <person name="Nakamura S."/>
            <person name="Sasagawa M."/>
            <person name="Fukada J."/>
            <person name="Sekine M."/>
            <person name="Kato Y."/>
            <person name="Fukai R."/>
            <person name="Sasaki K."/>
            <person name="Hanamaki A."/>
            <person name="Narita H."/>
            <person name="Konno Y."/>
            <person name="Mori K."/>
            <person name="Yamazaki S."/>
            <person name="Suzuki K."/>
            <person name="Fujita N."/>
        </authorList>
    </citation>
    <scope>NUCLEOTIDE SEQUENCE [LARGE SCALE GENOMIC DNA]</scope>
    <source>
        <strain evidence="4">DSM 21853 / NBRC 104410 / AZM16c01</strain>
    </source>
</reference>
<dbReference type="EMBL" id="AP012051">
    <property type="protein sequence ID" value="BAL81658.1"/>
    <property type="molecule type" value="Genomic_DNA"/>
</dbReference>
<feature type="transmembrane region" description="Helical" evidence="1">
    <location>
        <begin position="226"/>
        <end position="246"/>
    </location>
</feature>
<evidence type="ECO:0000313" key="4">
    <source>
        <dbReference type="Proteomes" id="UP000004793"/>
    </source>
</evidence>
<keyword evidence="1" id="KW-0472">Membrane</keyword>
<keyword evidence="1" id="KW-1133">Transmembrane helix</keyword>
<feature type="transmembrane region" description="Helical" evidence="1">
    <location>
        <begin position="58"/>
        <end position="79"/>
    </location>
</feature>